<gene>
    <name evidence="1" type="ordered locus">KPK_A0088</name>
</gene>
<dbReference type="Proteomes" id="UP000001734">
    <property type="component" value="Plasmid pKP187"/>
</dbReference>
<protein>
    <submittedName>
        <fullName evidence="1">Uncharacterized protein</fullName>
    </submittedName>
</protein>
<organism evidence="1 2">
    <name type="scientific">Klebsiella variicola (strain 342)</name>
    <name type="common">Klebsiella pneumoniae</name>
    <dbReference type="NCBI Taxonomy" id="507522"/>
    <lineage>
        <taxon>Bacteria</taxon>
        <taxon>Pseudomonadati</taxon>
        <taxon>Pseudomonadota</taxon>
        <taxon>Gammaproteobacteria</taxon>
        <taxon>Enterobacterales</taxon>
        <taxon>Enterobacteriaceae</taxon>
        <taxon>Klebsiella/Raoultella group</taxon>
        <taxon>Klebsiella</taxon>
        <taxon>Klebsiella pneumoniae complex</taxon>
    </lineage>
</organism>
<keyword evidence="1" id="KW-0614">Plasmid</keyword>
<geneLocation type="plasmid" evidence="1 2">
    <name>pKP187</name>
</geneLocation>
<reference evidence="1 2" key="1">
    <citation type="journal article" date="2008" name="PLoS Genet.">
        <title>Complete genome sequence of the N2-fixing broad host range endophyte Klebsiella pneumoniae 342 and virulence predictions verified in mice.</title>
        <authorList>
            <person name="Fouts D.E."/>
            <person name="Tyler H.L."/>
            <person name="DeBoy R.T."/>
            <person name="Daugherty S."/>
            <person name="Ren Q."/>
            <person name="Badger J.H."/>
            <person name="Durkin A.S."/>
            <person name="Huot H."/>
            <person name="Shrivastava S."/>
            <person name="Kothari S."/>
            <person name="Dodson R.J."/>
            <person name="Mohamoud Y."/>
            <person name="Khouri H."/>
            <person name="Roesch L.F."/>
            <person name="Krogfelt K.A."/>
            <person name="Struve C."/>
            <person name="Triplett E.W."/>
            <person name="Methe B.A."/>
        </authorList>
    </citation>
    <scope>NUCLEOTIDE SEQUENCE [LARGE SCALE GENOMIC DNA]</scope>
    <source>
        <strain evidence="1 2">342</strain>
        <plasmid evidence="2">Plasmid pKP187</plasmid>
    </source>
</reference>
<evidence type="ECO:0000313" key="2">
    <source>
        <dbReference type="Proteomes" id="UP000001734"/>
    </source>
</evidence>
<name>B5RK12_KLEV3</name>
<dbReference type="EMBL" id="CP000965">
    <property type="protein sequence ID" value="ACI12130.1"/>
    <property type="molecule type" value="Genomic_DNA"/>
</dbReference>
<evidence type="ECO:0000313" key="1">
    <source>
        <dbReference type="EMBL" id="ACI12130.1"/>
    </source>
</evidence>
<dbReference type="KEGG" id="kpe:KPK_A0088"/>
<sequence>MSDLPKSIQVIFNNNPMLERLIPNPVCISNSPLDYAFDQILKIHRIGTEKDTFYRVVFKKDSSRNLMNISSGELRGLSTTTCIERGKISDTAGLEKVNIDNTYWVMPALLGIGLYNSIYTKLSYISNLCSDIRNHQLIEEQSRFERVSETIVDTFRSIPDLAFDRSLRDIYLSRIVRCNDDCFEIYISQREQFKKLLKSVPEYHSTGLNAYTKENNINYYPSAFFEFNVLTHSVFSVFERLVAGRICEIITCSNYSDNNINRHKDFILRIKRELEALMNYRLTAFNNFIEEKQCEINNNFNLSDYEREELKSEINRQKCFLEKINARLDDLLDSKYNSFDILSHVMEQDEINILLIDGKVLISNPDLTSKKNLRDIDDRC</sequence>
<proteinExistence type="predicted"/>
<accession>B5RK12</accession>
<dbReference type="HOGENOM" id="CLU_063419_0_0_6"/>
<dbReference type="AlphaFoldDB" id="B5RK12"/>
<dbReference type="BioCyc" id="KPNE507522:GI0B-5622-MONOMER"/>